<dbReference type="InterPro" id="IPR040624">
    <property type="entry name" value="HalOD1"/>
</dbReference>
<comment type="caution">
    <text evidence="2">The sequence shown here is derived from an EMBL/GenBank/DDBJ whole genome shotgun (WGS) entry which is preliminary data.</text>
</comment>
<dbReference type="OrthoDB" id="271604at2157"/>
<dbReference type="EMBL" id="REFY01000001">
    <property type="protein sequence ID" value="RQG93288.1"/>
    <property type="molecule type" value="Genomic_DNA"/>
</dbReference>
<sequence>MIQTDVADENCVSQTVVEAIAEAEGTDPLELTPPLYEVIDPDALENLFTDGKTVGKIIFNYNNFEVCVFSDDSISVETTVGE</sequence>
<evidence type="ECO:0000313" key="3">
    <source>
        <dbReference type="Proteomes" id="UP000273828"/>
    </source>
</evidence>
<feature type="domain" description="Halobacterial output" evidence="1">
    <location>
        <begin position="11"/>
        <end position="77"/>
    </location>
</feature>
<proteinExistence type="predicted"/>
<protein>
    <recommendedName>
        <fullName evidence="1">Halobacterial output domain-containing protein</fullName>
    </recommendedName>
</protein>
<keyword evidence="3" id="KW-1185">Reference proteome</keyword>
<dbReference type="AlphaFoldDB" id="A0A3N6LTA8"/>
<organism evidence="2 3">
    <name type="scientific">Natrarchaeobius halalkaliphilus</name>
    <dbReference type="NCBI Taxonomy" id="1679091"/>
    <lineage>
        <taxon>Archaea</taxon>
        <taxon>Methanobacteriati</taxon>
        <taxon>Methanobacteriota</taxon>
        <taxon>Stenosarchaea group</taxon>
        <taxon>Halobacteria</taxon>
        <taxon>Halobacteriales</taxon>
        <taxon>Natrialbaceae</taxon>
        <taxon>Natrarchaeobius</taxon>
    </lineage>
</organism>
<evidence type="ECO:0000313" key="2">
    <source>
        <dbReference type="EMBL" id="RQG93288.1"/>
    </source>
</evidence>
<accession>A0A3N6LTA8</accession>
<reference evidence="2 3" key="1">
    <citation type="submission" date="2018-10" db="EMBL/GenBank/DDBJ databases">
        <title>Natrarchaeobius chitinivorans gen. nov., sp. nov., and Natrarchaeobius haloalkaliphilus sp. nov., alkaliphilic, chitin-utilizing haloarchaea from hypersaline alkaline lakes.</title>
        <authorList>
            <person name="Sorokin D.Y."/>
            <person name="Elcheninov A.G."/>
            <person name="Kostrikina N.A."/>
            <person name="Bale N.J."/>
            <person name="Sinninghe Damste J.S."/>
            <person name="Khijniak T.V."/>
            <person name="Kublanov I.V."/>
            <person name="Toshchakov S.V."/>
        </authorList>
    </citation>
    <scope>NUCLEOTIDE SEQUENCE [LARGE SCALE GENOMIC DNA]</scope>
    <source>
        <strain evidence="2 3">AArcht-Sl</strain>
    </source>
</reference>
<gene>
    <name evidence="2" type="ORF">EA462_01295</name>
</gene>
<evidence type="ECO:0000259" key="1">
    <source>
        <dbReference type="Pfam" id="PF18545"/>
    </source>
</evidence>
<dbReference type="Pfam" id="PF18545">
    <property type="entry name" value="HalOD1"/>
    <property type="match status" value="1"/>
</dbReference>
<dbReference type="Proteomes" id="UP000273828">
    <property type="component" value="Unassembled WGS sequence"/>
</dbReference>
<name>A0A3N6LTA8_9EURY</name>